<accession>A0A5J5BY68</accession>
<gene>
    <name evidence="1" type="ORF">F0562_002679</name>
</gene>
<reference evidence="1 2" key="1">
    <citation type="submission" date="2019-09" db="EMBL/GenBank/DDBJ databases">
        <title>A chromosome-level genome assembly of the Chinese tupelo Nyssa sinensis.</title>
        <authorList>
            <person name="Yang X."/>
            <person name="Kang M."/>
            <person name="Yang Y."/>
            <person name="Xiong H."/>
            <person name="Wang M."/>
            <person name="Zhang Z."/>
            <person name="Wang Z."/>
            <person name="Wu H."/>
            <person name="Ma T."/>
            <person name="Liu J."/>
            <person name="Xi Z."/>
        </authorList>
    </citation>
    <scope>NUCLEOTIDE SEQUENCE [LARGE SCALE GENOMIC DNA]</scope>
    <source>
        <strain evidence="1">J267</strain>
        <tissue evidence="1">Leaf</tissue>
    </source>
</reference>
<proteinExistence type="predicted"/>
<dbReference type="Proteomes" id="UP000325577">
    <property type="component" value="Linkage Group LG1"/>
</dbReference>
<protein>
    <submittedName>
        <fullName evidence="1">Uncharacterized protein</fullName>
    </submittedName>
</protein>
<name>A0A5J5BY68_9ASTE</name>
<evidence type="ECO:0000313" key="2">
    <source>
        <dbReference type="Proteomes" id="UP000325577"/>
    </source>
</evidence>
<dbReference type="AlphaFoldDB" id="A0A5J5BY68"/>
<evidence type="ECO:0000313" key="1">
    <source>
        <dbReference type="EMBL" id="KAA8546582.1"/>
    </source>
</evidence>
<organism evidence="1 2">
    <name type="scientific">Nyssa sinensis</name>
    <dbReference type="NCBI Taxonomy" id="561372"/>
    <lineage>
        <taxon>Eukaryota</taxon>
        <taxon>Viridiplantae</taxon>
        <taxon>Streptophyta</taxon>
        <taxon>Embryophyta</taxon>
        <taxon>Tracheophyta</taxon>
        <taxon>Spermatophyta</taxon>
        <taxon>Magnoliopsida</taxon>
        <taxon>eudicotyledons</taxon>
        <taxon>Gunneridae</taxon>
        <taxon>Pentapetalae</taxon>
        <taxon>asterids</taxon>
        <taxon>Cornales</taxon>
        <taxon>Nyssaceae</taxon>
        <taxon>Nyssa</taxon>
    </lineage>
</organism>
<keyword evidence="2" id="KW-1185">Reference proteome</keyword>
<sequence>MAVVDQHPSIHYATKLVMILIIGRSRVSSHNNLVPQRKNYTRATLASSIKPSLPSEKNRATVSTEQWGYFFHAKFNRSNESIHGHVAIVDLEMIDNLQTELDETGLQLGTA</sequence>
<dbReference type="EMBL" id="CM018032">
    <property type="protein sequence ID" value="KAA8546582.1"/>
    <property type="molecule type" value="Genomic_DNA"/>
</dbReference>